<dbReference type="InterPro" id="IPR036397">
    <property type="entry name" value="RNaseH_sf"/>
</dbReference>
<evidence type="ECO:0000313" key="1">
    <source>
        <dbReference type="EMBL" id="CAB3977905.1"/>
    </source>
</evidence>
<dbReference type="Proteomes" id="UP001152795">
    <property type="component" value="Unassembled WGS sequence"/>
</dbReference>
<sequence>MAKTSATKRKNAELIKKTSRLLKHERLNNKQKEAYTLHSRKFTKYKRLPINVYSRNAQWSIDLADLHNLSKFNNQYRYLLVCVDIYSRYAFVRPLKTKTARNVSNKFEDILIKEKEIPVKIQSDEGTEFALIKRDLCKKYGFTLFHTYNRETKAVHAERFIEMLKQSIMRSMTGLDQGYGYIQNLKLIVERYNEAPHRGLYNLTPFDVYKRGKQPDTFRRLKAMLNDNPTPVRLLKQGQHVRIARIKNNVFEKSSLRRWVKEIFRIKKVYISDPVTYSLEDLKGEEITGIFYRRELQPI</sequence>
<name>A0A7D9H991_PARCT</name>
<evidence type="ECO:0000313" key="2">
    <source>
        <dbReference type="Proteomes" id="UP001152795"/>
    </source>
</evidence>
<dbReference type="GO" id="GO:0015074">
    <property type="term" value="P:DNA integration"/>
    <property type="evidence" value="ECO:0007669"/>
    <property type="project" value="InterPro"/>
</dbReference>
<gene>
    <name evidence="1" type="ORF">PACLA_8A015067</name>
</gene>
<dbReference type="OrthoDB" id="10267344at2759"/>
<dbReference type="Pfam" id="PF00665">
    <property type="entry name" value="rve"/>
    <property type="match status" value="1"/>
</dbReference>
<reference evidence="1" key="1">
    <citation type="submission" date="2020-04" db="EMBL/GenBank/DDBJ databases">
        <authorList>
            <person name="Alioto T."/>
            <person name="Alioto T."/>
            <person name="Gomez Garrido J."/>
        </authorList>
    </citation>
    <scope>NUCLEOTIDE SEQUENCE</scope>
    <source>
        <strain evidence="1">A484AB</strain>
    </source>
</reference>
<keyword evidence="2" id="KW-1185">Reference proteome</keyword>
<dbReference type="PROSITE" id="PS50994">
    <property type="entry name" value="INTEGRASE"/>
    <property type="match status" value="1"/>
</dbReference>
<dbReference type="PANTHER" id="PTHR46585">
    <property type="entry name" value="INTEGRASE CORE DOMAIN CONTAINING PROTEIN"/>
    <property type="match status" value="1"/>
</dbReference>
<organism evidence="1 2">
    <name type="scientific">Paramuricea clavata</name>
    <name type="common">Red gorgonian</name>
    <name type="synonym">Violescent sea-whip</name>
    <dbReference type="NCBI Taxonomy" id="317549"/>
    <lineage>
        <taxon>Eukaryota</taxon>
        <taxon>Metazoa</taxon>
        <taxon>Cnidaria</taxon>
        <taxon>Anthozoa</taxon>
        <taxon>Octocorallia</taxon>
        <taxon>Malacalcyonacea</taxon>
        <taxon>Plexauridae</taxon>
        <taxon>Paramuricea</taxon>
    </lineage>
</organism>
<dbReference type="GO" id="GO:0003676">
    <property type="term" value="F:nucleic acid binding"/>
    <property type="evidence" value="ECO:0007669"/>
    <property type="project" value="InterPro"/>
</dbReference>
<comment type="caution">
    <text evidence="1">The sequence shown here is derived from an EMBL/GenBank/DDBJ whole genome shotgun (WGS) entry which is preliminary data.</text>
</comment>
<proteinExistence type="predicted"/>
<accession>A0A7D9H991</accession>
<dbReference type="SUPFAM" id="SSF53098">
    <property type="entry name" value="Ribonuclease H-like"/>
    <property type="match status" value="1"/>
</dbReference>
<dbReference type="EMBL" id="CACRXK020000078">
    <property type="protein sequence ID" value="CAB3977905.1"/>
    <property type="molecule type" value="Genomic_DNA"/>
</dbReference>
<dbReference type="InterPro" id="IPR012337">
    <property type="entry name" value="RNaseH-like_sf"/>
</dbReference>
<dbReference type="Gene3D" id="3.30.420.10">
    <property type="entry name" value="Ribonuclease H-like superfamily/Ribonuclease H"/>
    <property type="match status" value="1"/>
</dbReference>
<dbReference type="InterPro" id="IPR001584">
    <property type="entry name" value="Integrase_cat-core"/>
</dbReference>
<dbReference type="AlphaFoldDB" id="A0A7D9H991"/>
<dbReference type="PANTHER" id="PTHR46585:SF1">
    <property type="entry name" value="CHROMO DOMAIN-CONTAINING PROTEIN"/>
    <property type="match status" value="1"/>
</dbReference>
<protein>
    <submittedName>
        <fullName evidence="1">Uncharacterized transposon-derived</fullName>
    </submittedName>
</protein>